<feature type="transmembrane region" description="Helical" evidence="1">
    <location>
        <begin position="165"/>
        <end position="182"/>
    </location>
</feature>
<gene>
    <name evidence="2" type="ORF">SAMN02194393_04492</name>
</gene>
<protein>
    <recommendedName>
        <fullName evidence="4">Transmembrane protein</fullName>
    </recommendedName>
</protein>
<reference evidence="2 3" key="1">
    <citation type="submission" date="2017-02" db="EMBL/GenBank/DDBJ databases">
        <authorList>
            <person name="Peterson S.W."/>
        </authorList>
    </citation>
    <scope>NUCLEOTIDE SEQUENCE [LARGE SCALE GENOMIC DNA]</scope>
    <source>
        <strain evidence="2 3">M1</strain>
    </source>
</reference>
<evidence type="ECO:0000256" key="1">
    <source>
        <dbReference type="SAM" id="Phobius"/>
    </source>
</evidence>
<evidence type="ECO:0000313" key="2">
    <source>
        <dbReference type="EMBL" id="SKC86227.1"/>
    </source>
</evidence>
<keyword evidence="1" id="KW-0812">Transmembrane</keyword>
<feature type="transmembrane region" description="Helical" evidence="1">
    <location>
        <begin position="208"/>
        <end position="227"/>
    </location>
</feature>
<proteinExistence type="predicted"/>
<dbReference type="EMBL" id="FUZT01000014">
    <property type="protein sequence ID" value="SKC86227.1"/>
    <property type="molecule type" value="Genomic_DNA"/>
</dbReference>
<feature type="transmembrane region" description="Helical" evidence="1">
    <location>
        <begin position="389"/>
        <end position="407"/>
    </location>
</feature>
<feature type="transmembrane region" description="Helical" evidence="1">
    <location>
        <begin position="419"/>
        <end position="441"/>
    </location>
</feature>
<name>A0A1T5MDA5_9FIRM</name>
<dbReference type="STRING" id="36842.SAMN02194393_04492"/>
<evidence type="ECO:0008006" key="4">
    <source>
        <dbReference type="Google" id="ProtNLM"/>
    </source>
</evidence>
<accession>A0A1T5MDA5</accession>
<feature type="transmembrane region" description="Helical" evidence="1">
    <location>
        <begin position="12"/>
        <end position="31"/>
    </location>
</feature>
<evidence type="ECO:0000313" key="3">
    <source>
        <dbReference type="Proteomes" id="UP000190285"/>
    </source>
</evidence>
<keyword evidence="3" id="KW-1185">Reference proteome</keyword>
<feature type="transmembrane region" description="Helical" evidence="1">
    <location>
        <begin position="136"/>
        <end position="159"/>
    </location>
</feature>
<organism evidence="2 3">
    <name type="scientific">Maledivibacter halophilus</name>
    <dbReference type="NCBI Taxonomy" id="36842"/>
    <lineage>
        <taxon>Bacteria</taxon>
        <taxon>Bacillati</taxon>
        <taxon>Bacillota</taxon>
        <taxon>Clostridia</taxon>
        <taxon>Peptostreptococcales</taxon>
        <taxon>Caminicellaceae</taxon>
        <taxon>Maledivibacter</taxon>
    </lineage>
</organism>
<keyword evidence="1" id="KW-0472">Membrane</keyword>
<sequence>MIMNKYMKPSIFAVILLIVIGGYALFFQPLIGLADNGDFFRIMAPNDLKHEEDRDVNVFGYFTNRYDKLQYYNELKGRIKSTQNIIIQMAIKIDDFFTRDEKFDIRFQGGICLIILALGLYWMVDIIEKMTENKKLQYFLAAMAVIIFGDIGYLAYLNSFYGESISYPFFILSIAVILKFSFEKQIKARYLFIYFISSFLFMGSKNQFAVNGILSSMLMAALLMFKIKNYKKIIAVSLSVFFLISTALMYIIIDENISLINKYHMMTRGVMLFEPDLEEVTKKVGLYEQYALLGETIYFDSTPIIHPKDELLLRNFYSNYDLISIVMYYFRTPKAFMKIMNLGLKNSFTIRPEVLGNFKKSGNKEFGEKARYFSLWSHFKDNRIPHDPGLIIMFLILCLALCINRILKYRENQNSQMYYYSEIVLIYVFFTGFSQILVSLIGAGDTDLKKHLFITTVTLDILFYFNFAYALCLFCNARAKTK</sequence>
<dbReference type="AlphaFoldDB" id="A0A1T5MDA5"/>
<feature type="transmembrane region" description="Helical" evidence="1">
    <location>
        <begin position="105"/>
        <end position="124"/>
    </location>
</feature>
<feature type="transmembrane region" description="Helical" evidence="1">
    <location>
        <begin position="233"/>
        <end position="253"/>
    </location>
</feature>
<dbReference type="Proteomes" id="UP000190285">
    <property type="component" value="Unassembled WGS sequence"/>
</dbReference>
<feature type="transmembrane region" description="Helical" evidence="1">
    <location>
        <begin position="461"/>
        <end position="479"/>
    </location>
</feature>
<keyword evidence="1" id="KW-1133">Transmembrane helix</keyword>